<keyword evidence="8" id="KW-0479">Metal-binding</keyword>
<accession>A0A179ICG2</accession>
<dbReference type="EMBL" id="LUKN01001940">
    <property type="protein sequence ID" value="OAQ99942.1"/>
    <property type="molecule type" value="Genomic_DNA"/>
</dbReference>
<comment type="catalytic activity">
    <reaction evidence="1">
        <text>S-ubiquitinyl-[E2 ubiquitin-conjugating enzyme]-L-cysteine + [acceptor protein]-L-lysine = [E2 ubiquitin-conjugating enzyme]-L-cysteine + N(6)-ubiquitinyl-[acceptor protein]-L-lysine.</text>
        <dbReference type="EC" id="2.3.2.27"/>
    </reaction>
</comment>
<feature type="coiled-coil region" evidence="16">
    <location>
        <begin position="488"/>
        <end position="515"/>
    </location>
</feature>
<dbReference type="InterPro" id="IPR058051">
    <property type="entry name" value="Znf_RING_synoviolin"/>
</dbReference>
<feature type="region of interest" description="Disordered" evidence="17">
    <location>
        <begin position="533"/>
        <end position="576"/>
    </location>
</feature>
<feature type="region of interest" description="Disordered" evidence="17">
    <location>
        <begin position="811"/>
        <end position="952"/>
    </location>
</feature>
<keyword evidence="10" id="KW-0833">Ubl conjugation pathway</keyword>
<feature type="compositionally biased region" description="Polar residues" evidence="17">
    <location>
        <begin position="867"/>
        <end position="883"/>
    </location>
</feature>
<dbReference type="Proteomes" id="UP000243081">
    <property type="component" value="Unassembled WGS sequence"/>
</dbReference>
<dbReference type="Pfam" id="PF25563">
    <property type="entry name" value="TPR_SYVN1_N"/>
    <property type="match status" value="1"/>
</dbReference>
<evidence type="ECO:0000259" key="19">
    <source>
        <dbReference type="PROSITE" id="PS50089"/>
    </source>
</evidence>
<dbReference type="UniPathway" id="UPA00143"/>
<evidence type="ECO:0000256" key="8">
    <source>
        <dbReference type="ARBA" id="ARBA00022723"/>
    </source>
</evidence>
<feature type="region of interest" description="Disordered" evidence="17">
    <location>
        <begin position="233"/>
        <end position="253"/>
    </location>
</feature>
<dbReference type="GO" id="GO:0008270">
    <property type="term" value="F:zinc ion binding"/>
    <property type="evidence" value="ECO:0007669"/>
    <property type="project" value="UniProtKB-KW"/>
</dbReference>
<comment type="subcellular location">
    <subcellularLocation>
        <location evidence="2">Endoplasmic reticulum membrane</location>
        <topology evidence="2">Multi-pass membrane protein</topology>
    </subcellularLocation>
</comment>
<keyword evidence="11" id="KW-0256">Endoplasmic reticulum</keyword>
<gene>
    <name evidence="20" type="ORF">LLEC1_00859</name>
</gene>
<proteinExistence type="inferred from homology"/>
<dbReference type="Pfam" id="PF12678">
    <property type="entry name" value="zf-rbx1"/>
    <property type="match status" value="1"/>
</dbReference>
<feature type="compositionally biased region" description="Basic and acidic residues" evidence="17">
    <location>
        <begin position="811"/>
        <end position="827"/>
    </location>
</feature>
<feature type="compositionally biased region" description="Polar residues" evidence="17">
    <location>
        <begin position="745"/>
        <end position="783"/>
    </location>
</feature>
<feature type="transmembrane region" description="Helical" evidence="18">
    <location>
        <begin position="141"/>
        <end position="163"/>
    </location>
</feature>
<dbReference type="InterPro" id="IPR001841">
    <property type="entry name" value="Znf_RING"/>
</dbReference>
<evidence type="ECO:0000256" key="15">
    <source>
        <dbReference type="PROSITE-ProRule" id="PRU00175"/>
    </source>
</evidence>
<keyword evidence="9 15" id="KW-0863">Zinc-finger</keyword>
<name>A0A179ICG2_CORDF</name>
<dbReference type="GO" id="GO:0061630">
    <property type="term" value="F:ubiquitin protein ligase activity"/>
    <property type="evidence" value="ECO:0007669"/>
    <property type="project" value="UniProtKB-EC"/>
</dbReference>
<evidence type="ECO:0000256" key="2">
    <source>
        <dbReference type="ARBA" id="ARBA00004477"/>
    </source>
</evidence>
<evidence type="ECO:0000256" key="5">
    <source>
        <dbReference type="ARBA" id="ARBA00012483"/>
    </source>
</evidence>
<dbReference type="GO" id="GO:0043161">
    <property type="term" value="P:proteasome-mediated ubiquitin-dependent protein catabolic process"/>
    <property type="evidence" value="ECO:0007669"/>
    <property type="project" value="TreeGrafter"/>
</dbReference>
<comment type="pathway">
    <text evidence="3">Protein modification; protein ubiquitination.</text>
</comment>
<evidence type="ECO:0000256" key="16">
    <source>
        <dbReference type="SAM" id="Coils"/>
    </source>
</evidence>
<keyword evidence="7 18" id="KW-0812">Transmembrane</keyword>
<feature type="compositionally biased region" description="Polar residues" evidence="17">
    <location>
        <begin position="533"/>
        <end position="572"/>
    </location>
</feature>
<sequence>MPKMRLGWYAGASTALAGAVVFSAFQQRANFYSAMVYLSQSNFCLLVLINFTLLIYGTFVYGLSQLCWGTLRTAEVEQLTERAWFAITETCLAMTIFRDELGAWFLVMFTALVTGKVWGWIGDGRVEFLEQQPPANPRLFHTRLTISLLMSFVYDVWILRYCINTVIQEARADMMVMFLFEFAVLATTSGRSGVRYMLSIIEQKMIQTQTQARLLERRQEVREQRDAIIRQREEAASNGQSAENEEPLPNPDDIDEMDIEVPGWATKGEWVLWLDLFTDTVKLVLYVTFFVLLTIFYTFPIHIMRDLLMTARDFLKRLNSVLRYRRAIQEMNRYPDATQAELDQENTCIICREDMRVWDLNANPGALDRIRPKKLPCGHILHLGCLKSWLERQQVCPTCRSPVTPDRVPPTTNRNANRAPAAPQIPNHGLQAAQVGIHQEPRFGRLALQQALLDPTAQAGLNMDGPRRQVNAAAQAPQAPNAPNLRPMEEFHEMIRDEEQRRQEAEDQLRRRRRRVFPQDTLGAQPQNDFLQASQHSSGTQLASGHQNLPSQSSQSGHPGHMQGQQLPATGQQDHHQIDTSFQRVLPASQSDFTRQALLNQSSALRSHRLRTLSNIYSQASVLVRQEVEALRISNEQLQVLGQLVNELERLEASHHENADSPLPGPDAQALDQILGQNLSGLSRNRSVPSRIDSPVMMRHGATSYSTSIPAGSPDLPEGVAIPPGWTLMPLQRLDSQHRARPHSNQRSSRASSAGPATSSLGEERTSQFPVPQAPTSQPSQRTNVHVLERIPGTNNFRAVITQQQLLDRFFSRGRDRESGSRTRPDNPTRSTTAASSANATSDEQPSTAAIAAAPNASPTSNIPNWGGSSQHFGSVARSQPPENGTGAPKQKAASPTAGNAESTEDSDQTSSAASDSEDEEEDEGDDAEPADGSKAAGKAVTVEEVSDEEDD</sequence>
<dbReference type="OrthoDB" id="7759664at2759"/>
<evidence type="ECO:0000313" key="20">
    <source>
        <dbReference type="EMBL" id="OAQ99942.1"/>
    </source>
</evidence>
<dbReference type="EC" id="2.3.2.27" evidence="5"/>
<feature type="compositionally biased region" description="Low complexity" evidence="17">
    <location>
        <begin position="829"/>
        <end position="865"/>
    </location>
</feature>
<evidence type="ECO:0000256" key="17">
    <source>
        <dbReference type="SAM" id="MobiDB-lite"/>
    </source>
</evidence>
<comment type="caution">
    <text evidence="20">The sequence shown here is derived from an EMBL/GenBank/DDBJ whole genome shotgun (WGS) entry which is preliminary data.</text>
</comment>
<comment type="similarity">
    <text evidence="4">Belongs to the HRD1 family.</text>
</comment>
<feature type="region of interest" description="Disordered" evidence="17">
    <location>
        <begin position="736"/>
        <end position="783"/>
    </location>
</feature>
<protein>
    <recommendedName>
        <fullName evidence="5">RING-type E3 ubiquitin transferase</fullName>
        <ecNumber evidence="5">2.3.2.27</ecNumber>
    </recommendedName>
</protein>
<evidence type="ECO:0000256" key="18">
    <source>
        <dbReference type="SAM" id="Phobius"/>
    </source>
</evidence>
<dbReference type="SUPFAM" id="SSF57850">
    <property type="entry name" value="RING/U-box"/>
    <property type="match status" value="1"/>
</dbReference>
<dbReference type="GO" id="GO:0005789">
    <property type="term" value="C:endoplasmic reticulum membrane"/>
    <property type="evidence" value="ECO:0007669"/>
    <property type="project" value="UniProtKB-SubCell"/>
</dbReference>
<reference evidence="20 21" key="1">
    <citation type="submission" date="2016-03" db="EMBL/GenBank/DDBJ databases">
        <title>Fine-scale spatial genetic structure of a fungal parasite of coffee scale insects.</title>
        <authorList>
            <person name="Jackson D."/>
            <person name="Zemenick K.A."/>
            <person name="Malloure B."/>
            <person name="Quandt C.A."/>
            <person name="James T.Y."/>
        </authorList>
    </citation>
    <scope>NUCLEOTIDE SEQUENCE [LARGE SCALE GENOMIC DNA]</scope>
    <source>
        <strain evidence="20 21">UM487</strain>
    </source>
</reference>
<keyword evidence="21" id="KW-1185">Reference proteome</keyword>
<dbReference type="GO" id="GO:0016567">
    <property type="term" value="P:protein ubiquitination"/>
    <property type="evidence" value="ECO:0007669"/>
    <property type="project" value="UniProtKB-UniPathway"/>
</dbReference>
<dbReference type="CDD" id="cd16479">
    <property type="entry name" value="RING-H2_synoviolin"/>
    <property type="match status" value="1"/>
</dbReference>
<dbReference type="PROSITE" id="PS50089">
    <property type="entry name" value="ZF_RING_2"/>
    <property type="match status" value="1"/>
</dbReference>
<evidence type="ECO:0000256" key="14">
    <source>
        <dbReference type="ARBA" id="ARBA00023136"/>
    </source>
</evidence>
<keyword evidence="12" id="KW-0862">Zinc</keyword>
<evidence type="ECO:0000313" key="21">
    <source>
        <dbReference type="Proteomes" id="UP000243081"/>
    </source>
</evidence>
<organism evidence="20 21">
    <name type="scientific">Cordyceps confragosa</name>
    <name type="common">Lecanicillium lecanii</name>
    <dbReference type="NCBI Taxonomy" id="2714763"/>
    <lineage>
        <taxon>Eukaryota</taxon>
        <taxon>Fungi</taxon>
        <taxon>Dikarya</taxon>
        <taxon>Ascomycota</taxon>
        <taxon>Pezizomycotina</taxon>
        <taxon>Sordariomycetes</taxon>
        <taxon>Hypocreomycetidae</taxon>
        <taxon>Hypocreales</taxon>
        <taxon>Cordycipitaceae</taxon>
        <taxon>Akanthomyces</taxon>
    </lineage>
</organism>
<feature type="transmembrane region" description="Helical" evidence="18">
    <location>
        <begin position="101"/>
        <end position="121"/>
    </location>
</feature>
<evidence type="ECO:0000256" key="7">
    <source>
        <dbReference type="ARBA" id="ARBA00022692"/>
    </source>
</evidence>
<feature type="compositionally biased region" description="Acidic residues" evidence="17">
    <location>
        <begin position="916"/>
        <end position="930"/>
    </location>
</feature>
<dbReference type="GO" id="GO:0036503">
    <property type="term" value="P:ERAD pathway"/>
    <property type="evidence" value="ECO:0007669"/>
    <property type="project" value="TreeGrafter"/>
</dbReference>
<dbReference type="InterPro" id="IPR024766">
    <property type="entry name" value="Znf_RING_H2"/>
</dbReference>
<dbReference type="PANTHER" id="PTHR22763">
    <property type="entry name" value="RING ZINC FINGER PROTEIN"/>
    <property type="match status" value="1"/>
</dbReference>
<dbReference type="InterPro" id="IPR013083">
    <property type="entry name" value="Znf_RING/FYVE/PHD"/>
</dbReference>
<dbReference type="AlphaFoldDB" id="A0A179ICG2"/>
<evidence type="ECO:0000256" key="3">
    <source>
        <dbReference type="ARBA" id="ARBA00004906"/>
    </source>
</evidence>
<feature type="region of interest" description="Disordered" evidence="17">
    <location>
        <begin position="703"/>
        <end position="724"/>
    </location>
</feature>
<evidence type="ECO:0000256" key="9">
    <source>
        <dbReference type="ARBA" id="ARBA00022771"/>
    </source>
</evidence>
<evidence type="ECO:0000256" key="12">
    <source>
        <dbReference type="ARBA" id="ARBA00022833"/>
    </source>
</evidence>
<evidence type="ECO:0000256" key="1">
    <source>
        <dbReference type="ARBA" id="ARBA00000900"/>
    </source>
</evidence>
<keyword evidence="13 18" id="KW-1133">Transmembrane helix</keyword>
<evidence type="ECO:0000256" key="10">
    <source>
        <dbReference type="ARBA" id="ARBA00022786"/>
    </source>
</evidence>
<evidence type="ECO:0000256" key="4">
    <source>
        <dbReference type="ARBA" id="ARBA00010089"/>
    </source>
</evidence>
<feature type="domain" description="RING-type" evidence="19">
    <location>
        <begin position="348"/>
        <end position="400"/>
    </location>
</feature>
<dbReference type="InterPro" id="IPR050731">
    <property type="entry name" value="HRD1_E3_ubiq-ligases"/>
</dbReference>
<evidence type="ECO:0000256" key="13">
    <source>
        <dbReference type="ARBA" id="ARBA00022989"/>
    </source>
</evidence>
<evidence type="ECO:0000256" key="11">
    <source>
        <dbReference type="ARBA" id="ARBA00022824"/>
    </source>
</evidence>
<dbReference type="SMART" id="SM00184">
    <property type="entry name" value="RING"/>
    <property type="match status" value="1"/>
</dbReference>
<keyword evidence="14 18" id="KW-0472">Membrane</keyword>
<dbReference type="InterPro" id="IPR057992">
    <property type="entry name" value="TPR_SYVN1_N"/>
</dbReference>
<dbReference type="OMA" id="YCINTVI"/>
<feature type="transmembrane region" description="Helical" evidence="18">
    <location>
        <begin position="39"/>
        <end position="63"/>
    </location>
</feature>
<evidence type="ECO:0000256" key="6">
    <source>
        <dbReference type="ARBA" id="ARBA00022679"/>
    </source>
</evidence>
<keyword evidence="16" id="KW-0175">Coiled coil</keyword>
<dbReference type="PANTHER" id="PTHR22763:SF184">
    <property type="entry name" value="E3 UBIQUITIN-PROTEIN LIGASE SYNOVIOLIN"/>
    <property type="match status" value="1"/>
</dbReference>
<keyword evidence="6" id="KW-0808">Transferase</keyword>
<dbReference type="Gene3D" id="3.30.40.10">
    <property type="entry name" value="Zinc/RING finger domain, C3HC4 (zinc finger)"/>
    <property type="match status" value="1"/>
</dbReference>
<feature type="transmembrane region" description="Helical" evidence="18">
    <location>
        <begin position="283"/>
        <end position="303"/>
    </location>
</feature>